<evidence type="ECO:0000313" key="2">
    <source>
        <dbReference type="Proteomes" id="UP000016986"/>
    </source>
</evidence>
<gene>
    <name evidence="1" type="ORF">MBEHAL_0088</name>
</gene>
<reference evidence="1 2" key="1">
    <citation type="submission" date="2013-09" db="EMBL/GenBank/DDBJ databases">
        <title>Whole genome sequencing of Halarchaeum acidiphilum strain MH1-52-1.</title>
        <authorList>
            <person name="Shimane Y."/>
            <person name="Minegishi H."/>
            <person name="Nishi S."/>
            <person name="Echigo A."/>
            <person name="Shuto A."/>
            <person name="Konishi M."/>
            <person name="Ito T."/>
            <person name="Ohkuma M."/>
            <person name="Ohta Y."/>
            <person name="Nagano Y."/>
            <person name="Tsubouchi T."/>
            <person name="Mori K."/>
            <person name="Usui K."/>
            <person name="Kamekura M."/>
            <person name="Usami R."/>
            <person name="Takaki Y."/>
            <person name="Hatada Y."/>
        </authorList>
    </citation>
    <scope>NUCLEOTIDE SEQUENCE [LARGE SCALE GENOMIC DNA]</scope>
    <source>
        <strain evidence="1 2">JCM 16109</strain>
    </source>
</reference>
<name>U3A9B5_9EURY</name>
<keyword evidence="2" id="KW-1185">Reference proteome</keyword>
<evidence type="ECO:0000313" key="1">
    <source>
        <dbReference type="EMBL" id="GAD51328.1"/>
    </source>
</evidence>
<dbReference type="EMBL" id="BATA01000001">
    <property type="protein sequence ID" value="GAD51328.1"/>
    <property type="molecule type" value="Genomic_DNA"/>
</dbReference>
<sequence length="198" mass="20977">MTRRIETGDASSALLLSPAEAGYPASISARSFETVVAAAVTQTAATRAVEWLRARETPPANAVVVRLGDDPRSPPLDDARPAAADLTVETVADPADATALGIALDRRLREIERGSARSLLLLDSLSPLVASAGLERVFRFTHLVTRRAAARGVTTAVRVDPDAHDRRTIATLAVLFDVVHRYADGAWEADVTSPAFGA</sequence>
<comment type="caution">
    <text evidence="1">The sequence shown here is derived from an EMBL/GenBank/DDBJ whole genome shotgun (WGS) entry which is preliminary data.</text>
</comment>
<dbReference type="Proteomes" id="UP000016986">
    <property type="component" value="Unassembled WGS sequence"/>
</dbReference>
<dbReference type="Pfam" id="PF24336">
    <property type="entry name" value="DUF7504"/>
    <property type="match status" value="1"/>
</dbReference>
<dbReference type="InterPro" id="IPR055927">
    <property type="entry name" value="DUF7504"/>
</dbReference>
<organism evidence="1 2">
    <name type="scientific">Halarchaeum acidiphilum MH1-52-1</name>
    <dbReference type="NCBI Taxonomy" id="1261545"/>
    <lineage>
        <taxon>Archaea</taxon>
        <taxon>Methanobacteriati</taxon>
        <taxon>Methanobacteriota</taxon>
        <taxon>Stenosarchaea group</taxon>
        <taxon>Halobacteria</taxon>
        <taxon>Halobacteriales</taxon>
        <taxon>Halobacteriaceae</taxon>
    </lineage>
</organism>
<proteinExistence type="predicted"/>
<dbReference type="eggNOG" id="arCOG02452">
    <property type="taxonomic scope" value="Archaea"/>
</dbReference>
<dbReference type="AlphaFoldDB" id="U3A9B5"/>
<dbReference type="RefSeq" id="WP_021779509.1">
    <property type="nucleotide sequence ID" value="NZ_BATA01000001.1"/>
</dbReference>
<accession>U3A9B5</accession>
<dbReference type="OrthoDB" id="109251at2157"/>
<protein>
    <submittedName>
        <fullName evidence="1">Hypotheical conserved protein</fullName>
    </submittedName>
</protein>